<feature type="transmembrane region" description="Helical" evidence="4">
    <location>
        <begin position="7"/>
        <end position="29"/>
    </location>
</feature>
<dbReference type="GO" id="GO:0004888">
    <property type="term" value="F:transmembrane signaling receptor activity"/>
    <property type="evidence" value="ECO:0007669"/>
    <property type="project" value="TreeGrafter"/>
</dbReference>
<comment type="similarity">
    <text evidence="2">Belongs to the methyl-accepting chemotaxis (MCP) protein family.</text>
</comment>
<dbReference type="GO" id="GO:0006935">
    <property type="term" value="P:chemotaxis"/>
    <property type="evidence" value="ECO:0007669"/>
    <property type="project" value="UniProtKB-KW"/>
</dbReference>
<proteinExistence type="inferred from homology"/>
<dbReference type="PANTHER" id="PTHR43531">
    <property type="entry name" value="PROTEIN ICFG"/>
    <property type="match status" value="1"/>
</dbReference>
<dbReference type="PANTHER" id="PTHR43531:SF11">
    <property type="entry name" value="METHYL-ACCEPTING CHEMOTAXIS PROTEIN 3"/>
    <property type="match status" value="1"/>
</dbReference>
<evidence type="ECO:0000313" key="7">
    <source>
        <dbReference type="Proteomes" id="UP000663720"/>
    </source>
</evidence>
<dbReference type="CDD" id="cd11386">
    <property type="entry name" value="MCP_signal"/>
    <property type="match status" value="1"/>
</dbReference>
<dbReference type="KEGG" id="dli:dnl_13310"/>
<feature type="transmembrane region" description="Helical" evidence="4">
    <location>
        <begin position="293"/>
        <end position="314"/>
    </location>
</feature>
<keyword evidence="7" id="KW-1185">Reference proteome</keyword>
<keyword evidence="4" id="KW-1133">Transmembrane helix</keyword>
<dbReference type="InterPro" id="IPR004089">
    <property type="entry name" value="MCPsignal_dom"/>
</dbReference>
<keyword evidence="4" id="KW-0812">Transmembrane</keyword>
<dbReference type="GO" id="GO:0007165">
    <property type="term" value="P:signal transduction"/>
    <property type="evidence" value="ECO:0007669"/>
    <property type="project" value="UniProtKB-KW"/>
</dbReference>
<keyword evidence="1" id="KW-0145">Chemotaxis</keyword>
<keyword evidence="4" id="KW-0472">Membrane</keyword>
<dbReference type="GO" id="GO:0005886">
    <property type="term" value="C:plasma membrane"/>
    <property type="evidence" value="ECO:0007669"/>
    <property type="project" value="TreeGrafter"/>
</dbReference>
<dbReference type="InterPro" id="IPR051310">
    <property type="entry name" value="MCP_chemotaxis"/>
</dbReference>
<dbReference type="Proteomes" id="UP000663720">
    <property type="component" value="Chromosome"/>
</dbReference>
<name>A0A975B5A7_9BACT</name>
<dbReference type="Gene3D" id="1.10.287.950">
    <property type="entry name" value="Methyl-accepting chemotaxis protein"/>
    <property type="match status" value="1"/>
</dbReference>
<accession>A0A975B5A7</accession>
<dbReference type="SMART" id="SM00283">
    <property type="entry name" value="MA"/>
    <property type="match status" value="1"/>
</dbReference>
<protein>
    <submittedName>
        <fullName evidence="6">Methyl-accepting chemotaxis protein signailing domain-containing protein</fullName>
    </submittedName>
</protein>
<organism evidence="6 7">
    <name type="scientific">Desulfonema limicola</name>
    <dbReference type="NCBI Taxonomy" id="45656"/>
    <lineage>
        <taxon>Bacteria</taxon>
        <taxon>Pseudomonadati</taxon>
        <taxon>Thermodesulfobacteriota</taxon>
        <taxon>Desulfobacteria</taxon>
        <taxon>Desulfobacterales</taxon>
        <taxon>Desulfococcaceae</taxon>
        <taxon>Desulfonema</taxon>
    </lineage>
</organism>
<dbReference type="RefSeq" id="WP_207690867.1">
    <property type="nucleotide sequence ID" value="NZ_CP061799.1"/>
</dbReference>
<evidence type="ECO:0000256" key="2">
    <source>
        <dbReference type="ARBA" id="ARBA00029447"/>
    </source>
</evidence>
<evidence type="ECO:0000256" key="4">
    <source>
        <dbReference type="SAM" id="Phobius"/>
    </source>
</evidence>
<reference evidence="6" key="1">
    <citation type="journal article" date="2021" name="Microb. Physiol.">
        <title>Proteogenomic Insights into the Physiology of Marine, Sulfate-Reducing, Filamentous Desulfonema limicola and Desulfonema magnum.</title>
        <authorList>
            <person name="Schnaars V."/>
            <person name="Wohlbrand L."/>
            <person name="Scheve S."/>
            <person name="Hinrichs C."/>
            <person name="Reinhardt R."/>
            <person name="Rabus R."/>
        </authorList>
    </citation>
    <scope>NUCLEOTIDE SEQUENCE</scope>
    <source>
        <strain evidence="6">5ac10</strain>
    </source>
</reference>
<dbReference type="PROSITE" id="PS50111">
    <property type="entry name" value="CHEMOTAXIS_TRANSDUC_2"/>
    <property type="match status" value="1"/>
</dbReference>
<feature type="domain" description="Methyl-accepting transducer" evidence="5">
    <location>
        <begin position="332"/>
        <end position="561"/>
    </location>
</feature>
<sequence>MRVAARVNLLVLAAIILFLISFAVSFYFIQTGNKYYDIQIQISRFENSIQNSVILEKNYLKFFEKHNAEMVLKANDFNIELLNKIMEHSLLKNNNNINELGSLLKKYREVFTSLVQNSNILISTKKDLNSLSEDITLKSDEAAEFIEQAIAMAHIDAEDVEPELNVLAISNKTVLMSMTKAALSVNRDLLLENNEQSFKQIYEKCFKRIKTERKNIQSLCYYRKEQILKDFSQTLNNVVLNFEKNIDSIYEQWKINNSIINEFHKLKEEIVYKNKQIIDWSIKELQAAQKRNYVFNIISFILIIFILAITGGIMGKTIVNPLKNIIQSLSNTSKQIESAASQFSSTSNTLAEGASVQAASVQETSSSLEQMASMTRQNAENSQQAHKLMKNAEQIIKIADTAMNELAGSMEDILKSSEDTYKIIKSIDEIAFQTNLLALNASIEAARAGESGSGFAVVAQEVRNLAMRSTDSAKNTSILIQDTTRKIGYGGELVHKADQAFKDVSQSTVQVGDLVEEIALATDEQARGIEQINLAVSDMDRIVQQNAASAEQSASASQELNNQAAQLTDIVNQLSAMTASSKIAG</sequence>
<dbReference type="EMBL" id="CP061799">
    <property type="protein sequence ID" value="QTA79081.1"/>
    <property type="molecule type" value="Genomic_DNA"/>
</dbReference>
<evidence type="ECO:0000313" key="6">
    <source>
        <dbReference type="EMBL" id="QTA79081.1"/>
    </source>
</evidence>
<gene>
    <name evidence="6" type="ORF">dnl_13310</name>
</gene>
<dbReference type="SUPFAM" id="SSF58104">
    <property type="entry name" value="Methyl-accepting chemotaxis protein (MCP) signaling domain"/>
    <property type="match status" value="1"/>
</dbReference>
<evidence type="ECO:0000256" key="1">
    <source>
        <dbReference type="ARBA" id="ARBA00022500"/>
    </source>
</evidence>
<evidence type="ECO:0000259" key="5">
    <source>
        <dbReference type="PROSITE" id="PS50111"/>
    </source>
</evidence>
<dbReference type="AlphaFoldDB" id="A0A975B5A7"/>
<dbReference type="Pfam" id="PF00015">
    <property type="entry name" value="MCPsignal"/>
    <property type="match status" value="1"/>
</dbReference>
<evidence type="ECO:0000256" key="3">
    <source>
        <dbReference type="PROSITE-ProRule" id="PRU00284"/>
    </source>
</evidence>
<keyword evidence="3" id="KW-0807">Transducer</keyword>